<keyword evidence="3" id="KW-1185">Reference proteome</keyword>
<feature type="region of interest" description="Disordered" evidence="1">
    <location>
        <begin position="133"/>
        <end position="203"/>
    </location>
</feature>
<dbReference type="Proteomes" id="UP001208570">
    <property type="component" value="Unassembled WGS sequence"/>
</dbReference>
<dbReference type="AlphaFoldDB" id="A0AAD9MTH2"/>
<proteinExistence type="predicted"/>
<evidence type="ECO:0000313" key="2">
    <source>
        <dbReference type="EMBL" id="KAK2145192.1"/>
    </source>
</evidence>
<name>A0AAD9MTH2_9ANNE</name>
<gene>
    <name evidence="2" type="ORF">LSH36_696g01087</name>
</gene>
<dbReference type="EMBL" id="JAODUP010000696">
    <property type="protein sequence ID" value="KAK2145192.1"/>
    <property type="molecule type" value="Genomic_DNA"/>
</dbReference>
<organism evidence="2 3">
    <name type="scientific">Paralvinella palmiformis</name>
    <dbReference type="NCBI Taxonomy" id="53620"/>
    <lineage>
        <taxon>Eukaryota</taxon>
        <taxon>Metazoa</taxon>
        <taxon>Spiralia</taxon>
        <taxon>Lophotrochozoa</taxon>
        <taxon>Annelida</taxon>
        <taxon>Polychaeta</taxon>
        <taxon>Sedentaria</taxon>
        <taxon>Canalipalpata</taxon>
        <taxon>Terebellida</taxon>
        <taxon>Terebelliformia</taxon>
        <taxon>Alvinellidae</taxon>
        <taxon>Paralvinella</taxon>
    </lineage>
</organism>
<evidence type="ECO:0000313" key="3">
    <source>
        <dbReference type="Proteomes" id="UP001208570"/>
    </source>
</evidence>
<accession>A0AAD9MTH2</accession>
<sequence length="241" mass="27675">MPQVKGNATFLTNLRRQTPELERRVGIDNSDAHIENEAIEERKRKELEQIHLQQHRTLVERMYELTTTKKDCCNYQRMKSIAKETRVERIMDERRKEKEEIFKRITSKDGVNSNNKTTGSGRLMVTAAGMSSIRPQTVGGAPRLAQNGFSQIRIDDSESDSDDDYYGRRYAGLKSTTALKPRTTAHPSRSRRRPKTSHPARSIRQIRQALETEFSSVPKTRQRPKTTLRILRSGSGCRSSD</sequence>
<comment type="caution">
    <text evidence="2">The sequence shown here is derived from an EMBL/GenBank/DDBJ whole genome shotgun (WGS) entry which is preliminary data.</text>
</comment>
<protein>
    <submittedName>
        <fullName evidence="2">Uncharacterized protein</fullName>
    </submittedName>
</protein>
<feature type="compositionally biased region" description="Basic residues" evidence="1">
    <location>
        <begin position="188"/>
        <end position="198"/>
    </location>
</feature>
<evidence type="ECO:0000256" key="1">
    <source>
        <dbReference type="SAM" id="MobiDB-lite"/>
    </source>
</evidence>
<reference evidence="2" key="1">
    <citation type="journal article" date="2023" name="Mol. Biol. Evol.">
        <title>Third-Generation Sequencing Reveals the Adaptive Role of the Epigenome in Three Deep-Sea Polychaetes.</title>
        <authorList>
            <person name="Perez M."/>
            <person name="Aroh O."/>
            <person name="Sun Y."/>
            <person name="Lan Y."/>
            <person name="Juniper S.K."/>
            <person name="Young C.R."/>
            <person name="Angers B."/>
            <person name="Qian P.Y."/>
        </authorList>
    </citation>
    <scope>NUCLEOTIDE SEQUENCE</scope>
    <source>
        <strain evidence="2">P08H-3</strain>
    </source>
</reference>